<reference evidence="1 2" key="1">
    <citation type="submission" date="2019-03" db="EMBL/GenBank/DDBJ databases">
        <title>Genomic Encyclopedia of Type Strains, Phase III (KMG-III): the genomes of soil and plant-associated and newly described type strains.</title>
        <authorList>
            <person name="Whitman W."/>
        </authorList>
    </citation>
    <scope>NUCLEOTIDE SEQUENCE [LARGE SCALE GENOMIC DNA]</scope>
    <source>
        <strain evidence="1 2">CECT 8455</strain>
    </source>
</reference>
<proteinExistence type="predicted"/>
<dbReference type="AlphaFoldDB" id="A0A4R7CY37"/>
<evidence type="ECO:0008006" key="3">
    <source>
        <dbReference type="Google" id="ProtNLM"/>
    </source>
</evidence>
<evidence type="ECO:0000313" key="2">
    <source>
        <dbReference type="Proteomes" id="UP000295274"/>
    </source>
</evidence>
<dbReference type="Proteomes" id="UP000295274">
    <property type="component" value="Unassembled WGS sequence"/>
</dbReference>
<name>A0A4R7CY37_9FLAO</name>
<dbReference type="EMBL" id="SNZW01000017">
    <property type="protein sequence ID" value="TDS12802.1"/>
    <property type="molecule type" value="Genomic_DNA"/>
</dbReference>
<keyword evidence="2" id="KW-1185">Reference proteome</keyword>
<dbReference type="OrthoDB" id="953239at2"/>
<organism evidence="1 2">
    <name type="scientific">Maribacter caenipelagi</name>
    <dbReference type="NCBI Taxonomy" id="1447781"/>
    <lineage>
        <taxon>Bacteria</taxon>
        <taxon>Pseudomonadati</taxon>
        <taxon>Bacteroidota</taxon>
        <taxon>Flavobacteriia</taxon>
        <taxon>Flavobacteriales</taxon>
        <taxon>Flavobacteriaceae</taxon>
        <taxon>Maribacter</taxon>
    </lineage>
</organism>
<protein>
    <recommendedName>
        <fullName evidence="3">Phenylalanyl-tRNA synthetase subunit alpha</fullName>
    </recommendedName>
</protein>
<dbReference type="RefSeq" id="WP_133674222.1">
    <property type="nucleotide sequence ID" value="NZ_SNZW01000017.1"/>
</dbReference>
<sequence>MKKDIEIPVVKDVHVAIIREWNEEFLDKDWNAYILNDRKTAIEMTMVVSKGYDQDRKSSTMRHGIGDMEPKSFRKIEVVQEDVLGLNNEFFVTFYADNKLYEKRFVFEKNTVTENNLVNIQLIDKEGIFAK</sequence>
<gene>
    <name evidence="1" type="ORF">DFQ03_3260</name>
</gene>
<evidence type="ECO:0000313" key="1">
    <source>
        <dbReference type="EMBL" id="TDS12802.1"/>
    </source>
</evidence>
<comment type="caution">
    <text evidence="1">The sequence shown here is derived from an EMBL/GenBank/DDBJ whole genome shotgun (WGS) entry which is preliminary data.</text>
</comment>
<accession>A0A4R7CY37</accession>